<evidence type="ECO:0000313" key="2">
    <source>
        <dbReference type="EMBL" id="CAB4801897.1"/>
    </source>
</evidence>
<feature type="compositionally biased region" description="Basic residues" evidence="1">
    <location>
        <begin position="20"/>
        <end position="30"/>
    </location>
</feature>
<evidence type="ECO:0000256" key="1">
    <source>
        <dbReference type="SAM" id="MobiDB-lite"/>
    </source>
</evidence>
<protein>
    <submittedName>
        <fullName evidence="2">Unannotated protein</fullName>
    </submittedName>
</protein>
<proteinExistence type="predicted"/>
<reference evidence="2" key="1">
    <citation type="submission" date="2020-05" db="EMBL/GenBank/DDBJ databases">
        <authorList>
            <person name="Chiriac C."/>
            <person name="Salcher M."/>
            <person name="Ghai R."/>
            <person name="Kavagutti S V."/>
        </authorList>
    </citation>
    <scope>NUCLEOTIDE SEQUENCE</scope>
</reference>
<dbReference type="EMBL" id="CAFAAM010000069">
    <property type="protein sequence ID" value="CAB4801897.1"/>
    <property type="molecule type" value="Genomic_DNA"/>
</dbReference>
<gene>
    <name evidence="2" type="ORF">UFOPK3010_00652</name>
</gene>
<feature type="region of interest" description="Disordered" evidence="1">
    <location>
        <begin position="15"/>
        <end position="69"/>
    </location>
</feature>
<feature type="compositionally biased region" description="Basic and acidic residues" evidence="1">
    <location>
        <begin position="42"/>
        <end position="58"/>
    </location>
</feature>
<accession>A0A6J6Y8B9</accession>
<dbReference type="AlphaFoldDB" id="A0A6J6Y8B9"/>
<sequence>MRMFGHCDDRALATVTAQGRNRKKPKGARTKHNDGVAFGDVGGERSVHGARGGFDHHGGFVSPVGGHGM</sequence>
<name>A0A6J6Y8B9_9ZZZZ</name>
<organism evidence="2">
    <name type="scientific">freshwater metagenome</name>
    <dbReference type="NCBI Taxonomy" id="449393"/>
    <lineage>
        <taxon>unclassified sequences</taxon>
        <taxon>metagenomes</taxon>
        <taxon>ecological metagenomes</taxon>
    </lineage>
</organism>